<reference evidence="1 2" key="1">
    <citation type="submission" date="2020-08" db="EMBL/GenBank/DDBJ databases">
        <title>Genomic Encyclopedia of Type Strains, Phase IV (KMG-IV): sequencing the most valuable type-strain genomes for metagenomic binning, comparative biology and taxonomic classification.</title>
        <authorList>
            <person name="Goeker M."/>
        </authorList>
    </citation>
    <scope>NUCLEOTIDE SEQUENCE [LARGE SCALE GENOMIC DNA]</scope>
    <source>
        <strain evidence="1 2">DSM 25701</strain>
    </source>
</reference>
<evidence type="ECO:0000313" key="1">
    <source>
        <dbReference type="EMBL" id="MBB5188720.1"/>
    </source>
</evidence>
<name>A0A840R8N7_9GAMM</name>
<comment type="caution">
    <text evidence="1">The sequence shown here is derived from an EMBL/GenBank/DDBJ whole genome shotgun (WGS) entry which is preliminary data.</text>
</comment>
<dbReference type="Proteomes" id="UP000536640">
    <property type="component" value="Unassembled WGS sequence"/>
</dbReference>
<organism evidence="1 2">
    <name type="scientific">Zhongshania antarctica</name>
    <dbReference type="NCBI Taxonomy" id="641702"/>
    <lineage>
        <taxon>Bacteria</taxon>
        <taxon>Pseudomonadati</taxon>
        <taxon>Pseudomonadota</taxon>
        <taxon>Gammaproteobacteria</taxon>
        <taxon>Cellvibrionales</taxon>
        <taxon>Spongiibacteraceae</taxon>
        <taxon>Zhongshania</taxon>
    </lineage>
</organism>
<proteinExistence type="predicted"/>
<evidence type="ECO:0000313" key="2">
    <source>
        <dbReference type="Proteomes" id="UP000536640"/>
    </source>
</evidence>
<keyword evidence="2" id="KW-1185">Reference proteome</keyword>
<protein>
    <submittedName>
        <fullName evidence="1">Uncharacterized protein</fullName>
    </submittedName>
</protein>
<gene>
    <name evidence="1" type="ORF">HNQ57_003011</name>
</gene>
<dbReference type="AlphaFoldDB" id="A0A840R8N7"/>
<sequence>MTKYRPYQEITAQSINVATLMGLFNDLEKRSDNAAALTPVVVFLAFSMESYINSLGAQHLDIWDELERLPWKKKITILHKTVSKSPDWGSPPLQFASQIFKLRDRLAHGKPEIVYGPVLNSEEEAVEVLRNPTIFQPDWYSTINKVWLLESKNKFRTLMVYLGELFDRHESDHLAIAYTGIEELPDKNF</sequence>
<accession>A0A840R8N7</accession>
<dbReference type="EMBL" id="JACHHW010000009">
    <property type="protein sequence ID" value="MBB5188720.1"/>
    <property type="molecule type" value="Genomic_DNA"/>
</dbReference>